<accession>A0A655PT69</accession>
<evidence type="ECO:0000313" key="2">
    <source>
        <dbReference type="Proteomes" id="UP000041770"/>
    </source>
</evidence>
<dbReference type="Proteomes" id="UP000041770">
    <property type="component" value="Unassembled WGS sequence"/>
</dbReference>
<sequence>MIFHPISQTRFVGFFHFHKAFLERGIFGVLRHFGQLVQLRRPLMANLL</sequence>
<organism evidence="1 2">
    <name type="scientific">Vibrio cholerae</name>
    <dbReference type="NCBI Taxonomy" id="666"/>
    <lineage>
        <taxon>Bacteria</taxon>
        <taxon>Pseudomonadati</taxon>
        <taxon>Pseudomonadota</taxon>
        <taxon>Gammaproteobacteria</taxon>
        <taxon>Vibrionales</taxon>
        <taxon>Vibrionaceae</taxon>
        <taxon>Vibrio</taxon>
    </lineage>
</organism>
<protein>
    <submittedName>
        <fullName evidence="1">Uncharacterized protein</fullName>
    </submittedName>
</protein>
<reference evidence="1 2" key="1">
    <citation type="submission" date="2015-07" db="EMBL/GenBank/DDBJ databases">
        <authorList>
            <consortium name="Pathogen Informatics"/>
        </authorList>
    </citation>
    <scope>NUCLEOTIDE SEQUENCE [LARGE SCALE GENOMIC DNA]</scope>
    <source>
        <strain evidence="1 2">A316</strain>
    </source>
</reference>
<evidence type="ECO:0000313" key="1">
    <source>
        <dbReference type="EMBL" id="CSB99835.1"/>
    </source>
</evidence>
<proteinExistence type="predicted"/>
<dbReference type="EMBL" id="CWQY01000001">
    <property type="protein sequence ID" value="CSB99835.1"/>
    <property type="molecule type" value="Genomic_DNA"/>
</dbReference>
<name>A0A655PT69_VIBCL</name>
<dbReference type="AlphaFoldDB" id="A0A655PT69"/>
<gene>
    <name evidence="1" type="ORF">ERS013200_00306</name>
</gene>